<comment type="caution">
    <text evidence="15">The sequence shown here is derived from an EMBL/GenBank/DDBJ whole genome shotgun (WGS) entry which is preliminary data.</text>
</comment>
<dbReference type="Gene3D" id="1.10.4030.10">
    <property type="entry name" value="Porin chaperone SurA, peptide-binding domain"/>
    <property type="match status" value="1"/>
</dbReference>
<comment type="subcellular location">
    <subcellularLocation>
        <location evidence="2">Cell membrane</location>
        <topology evidence="2">Lipid-anchor</topology>
    </subcellularLocation>
</comment>
<keyword evidence="6 11" id="KW-0697">Rotamase</keyword>
<dbReference type="EC" id="5.2.1.8" evidence="11"/>
<feature type="compositionally biased region" description="Low complexity" evidence="12">
    <location>
        <begin position="363"/>
        <end position="392"/>
    </location>
</feature>
<feature type="domain" description="PpiC" evidence="14">
    <location>
        <begin position="224"/>
        <end position="314"/>
    </location>
</feature>
<evidence type="ECO:0000256" key="13">
    <source>
        <dbReference type="SAM" id="Phobius"/>
    </source>
</evidence>
<dbReference type="InterPro" id="IPR027304">
    <property type="entry name" value="Trigger_fact/SurA_dom_sf"/>
</dbReference>
<evidence type="ECO:0000313" key="16">
    <source>
        <dbReference type="Proteomes" id="UP001285921"/>
    </source>
</evidence>
<evidence type="ECO:0000256" key="11">
    <source>
        <dbReference type="HAMAP-Rule" id="MF_01145"/>
    </source>
</evidence>
<feature type="compositionally biased region" description="Basic and acidic residues" evidence="12">
    <location>
        <begin position="1"/>
        <end position="12"/>
    </location>
</feature>
<comment type="similarity">
    <text evidence="3 11">Belongs to the PrsA family.</text>
</comment>
<evidence type="ECO:0000256" key="8">
    <source>
        <dbReference type="ARBA" id="ARBA00023139"/>
    </source>
</evidence>
<dbReference type="Gene3D" id="3.10.50.40">
    <property type="match status" value="1"/>
</dbReference>
<dbReference type="PANTHER" id="PTHR47245:SF1">
    <property type="entry name" value="FOLDASE PROTEIN PRSA"/>
    <property type="match status" value="1"/>
</dbReference>
<keyword evidence="13" id="KW-0812">Transmembrane</keyword>
<evidence type="ECO:0000256" key="10">
    <source>
        <dbReference type="ARBA" id="ARBA00023288"/>
    </source>
</evidence>
<dbReference type="InterPro" id="IPR000297">
    <property type="entry name" value="PPIase_PpiC"/>
</dbReference>
<keyword evidence="13" id="KW-1133">Transmembrane helix</keyword>
<dbReference type="EMBL" id="BTCL01000055">
    <property type="protein sequence ID" value="GMK49180.1"/>
    <property type="molecule type" value="Genomic_DNA"/>
</dbReference>
<dbReference type="PROSITE" id="PS50198">
    <property type="entry name" value="PPIC_PPIASE_2"/>
    <property type="match status" value="1"/>
</dbReference>
<dbReference type="SUPFAM" id="SSF54534">
    <property type="entry name" value="FKBP-like"/>
    <property type="match status" value="1"/>
</dbReference>
<feature type="region of interest" description="Disordered" evidence="12">
    <location>
        <begin position="1"/>
        <end position="70"/>
    </location>
</feature>
<dbReference type="InterPro" id="IPR023059">
    <property type="entry name" value="Foldase_PrsA"/>
</dbReference>
<evidence type="ECO:0000256" key="3">
    <source>
        <dbReference type="ARBA" id="ARBA00006071"/>
    </source>
</evidence>
<keyword evidence="7 11" id="KW-0472">Membrane</keyword>
<comment type="function">
    <text evidence="11">Plays a major role in protein secretion by helping the post-translocational extracellular folding of several secreted proteins.</text>
</comment>
<keyword evidence="10" id="KW-0449">Lipoprotein</keyword>
<proteinExistence type="inferred from homology"/>
<sequence length="392" mass="42606">MENKDSQHKRENEELDTAAEQENQQYVYEDDNKDDQAVDALQDEKDEEIEEEERKQALTSETPAQAAGGRSGGKAWIAVSAILAIVLIIVLIKPPFGAGDKAVATVNGVKISKDKLYDSLVEQGGKSTLDNMITQELIDQAAEDAKVTVTEADVDKEIENLKKSFGSEDEFNQTLAQYGMTVDSLRQDAEVQVKIRKILEPQVKVTDEDIKAYYDQNKASMSTPEQIRASHILVATKEEAEDILKQLKGGADFATLAKEKSTDTGTKDNGGDLNFFAKGTMEPAFEDAAFKLKKGELSGIVQTSYGYHIIKKTDEKAAVTPTLEEKKEDIKYQLVTQKVSELSSNWMADLKAKAKITNTLDPAAAEESPAASSGASPEASAAAGNASTNTAK</sequence>
<evidence type="ECO:0000256" key="4">
    <source>
        <dbReference type="ARBA" id="ARBA00022475"/>
    </source>
</evidence>
<keyword evidence="8" id="KW-0564">Palmitate</keyword>
<evidence type="ECO:0000256" key="12">
    <source>
        <dbReference type="SAM" id="MobiDB-lite"/>
    </source>
</evidence>
<evidence type="ECO:0000256" key="9">
    <source>
        <dbReference type="ARBA" id="ARBA00023235"/>
    </source>
</evidence>
<protein>
    <recommendedName>
        <fullName evidence="11">Foldase protein PrsA</fullName>
        <ecNumber evidence="11">5.2.1.8</ecNumber>
    </recommendedName>
</protein>
<feature type="region of interest" description="Disordered" evidence="12">
    <location>
        <begin position="361"/>
        <end position="392"/>
    </location>
</feature>
<evidence type="ECO:0000256" key="6">
    <source>
        <dbReference type="ARBA" id="ARBA00023110"/>
    </source>
</evidence>
<evidence type="ECO:0000256" key="7">
    <source>
        <dbReference type="ARBA" id="ARBA00023136"/>
    </source>
</evidence>
<dbReference type="PANTHER" id="PTHR47245">
    <property type="entry name" value="PEPTIDYLPROLYL ISOMERASE"/>
    <property type="match status" value="1"/>
</dbReference>
<keyword evidence="5 11" id="KW-0732">Signal</keyword>
<keyword evidence="4 11" id="KW-1003">Cell membrane</keyword>
<dbReference type="HAMAP" id="MF_01145">
    <property type="entry name" value="Foldase_PrsA"/>
    <property type="match status" value="1"/>
</dbReference>
<gene>
    <name evidence="11" type="primary">prsA</name>
    <name evidence="15" type="ORF">PghCCS26_63100</name>
</gene>
<dbReference type="Pfam" id="PF00639">
    <property type="entry name" value="Rotamase"/>
    <property type="match status" value="1"/>
</dbReference>
<dbReference type="InterPro" id="IPR050245">
    <property type="entry name" value="PrsA_foldase"/>
</dbReference>
<organism evidence="15 16">
    <name type="scientific">Paenibacillus glycanilyticus</name>
    <dbReference type="NCBI Taxonomy" id="126569"/>
    <lineage>
        <taxon>Bacteria</taxon>
        <taxon>Bacillati</taxon>
        <taxon>Bacillota</taxon>
        <taxon>Bacilli</taxon>
        <taxon>Bacillales</taxon>
        <taxon>Paenibacillaceae</taxon>
        <taxon>Paenibacillus</taxon>
    </lineage>
</organism>
<evidence type="ECO:0000259" key="14">
    <source>
        <dbReference type="PROSITE" id="PS50198"/>
    </source>
</evidence>
<name>A0ABQ6NX82_9BACL</name>
<keyword evidence="16" id="KW-1185">Reference proteome</keyword>
<reference evidence="15 16" key="1">
    <citation type="submission" date="2023-05" db="EMBL/GenBank/DDBJ databases">
        <title>Draft genome of Paenibacillus sp. CCS26.</title>
        <authorList>
            <person name="Akita H."/>
            <person name="Shinto Y."/>
            <person name="Kimura Z."/>
        </authorList>
    </citation>
    <scope>NUCLEOTIDE SEQUENCE [LARGE SCALE GENOMIC DNA]</scope>
    <source>
        <strain evidence="15 16">CCS26</strain>
    </source>
</reference>
<comment type="catalytic activity">
    <reaction evidence="1 11">
        <text>[protein]-peptidylproline (omega=180) = [protein]-peptidylproline (omega=0)</text>
        <dbReference type="Rhea" id="RHEA:16237"/>
        <dbReference type="Rhea" id="RHEA-COMP:10747"/>
        <dbReference type="Rhea" id="RHEA-COMP:10748"/>
        <dbReference type="ChEBI" id="CHEBI:83833"/>
        <dbReference type="ChEBI" id="CHEBI:83834"/>
        <dbReference type="EC" id="5.2.1.8"/>
    </reaction>
</comment>
<dbReference type="InterPro" id="IPR046357">
    <property type="entry name" value="PPIase_dom_sf"/>
</dbReference>
<evidence type="ECO:0000313" key="15">
    <source>
        <dbReference type="EMBL" id="GMK49180.1"/>
    </source>
</evidence>
<evidence type="ECO:0000256" key="5">
    <source>
        <dbReference type="ARBA" id="ARBA00022729"/>
    </source>
</evidence>
<evidence type="ECO:0000256" key="2">
    <source>
        <dbReference type="ARBA" id="ARBA00004193"/>
    </source>
</evidence>
<dbReference type="SUPFAM" id="SSF109998">
    <property type="entry name" value="Triger factor/SurA peptide-binding domain-like"/>
    <property type="match status" value="1"/>
</dbReference>
<feature type="transmembrane region" description="Helical" evidence="13">
    <location>
        <begin position="75"/>
        <end position="92"/>
    </location>
</feature>
<evidence type="ECO:0000256" key="1">
    <source>
        <dbReference type="ARBA" id="ARBA00000971"/>
    </source>
</evidence>
<dbReference type="Proteomes" id="UP001285921">
    <property type="component" value="Unassembled WGS sequence"/>
</dbReference>
<dbReference type="Pfam" id="PF13624">
    <property type="entry name" value="SurA_N_3"/>
    <property type="match status" value="1"/>
</dbReference>
<dbReference type="RefSeq" id="WP_317982516.1">
    <property type="nucleotide sequence ID" value="NZ_BTCL01000055.1"/>
</dbReference>
<accession>A0ABQ6NX82</accession>
<keyword evidence="9 11" id="KW-0413">Isomerase</keyword>